<proteinExistence type="predicted"/>
<protein>
    <submittedName>
        <fullName evidence="1">Uncharacterized protein</fullName>
    </submittedName>
</protein>
<reference evidence="1 2" key="1">
    <citation type="journal article" date="2015" name="Nat. Commun.">
        <title>Outbred genome sequencing and CRISPR/Cas9 gene editing in butterflies.</title>
        <authorList>
            <person name="Li X."/>
            <person name="Fan D."/>
            <person name="Zhang W."/>
            <person name="Liu G."/>
            <person name="Zhang L."/>
            <person name="Zhao L."/>
            <person name="Fang X."/>
            <person name="Chen L."/>
            <person name="Dong Y."/>
            <person name="Chen Y."/>
            <person name="Ding Y."/>
            <person name="Zhao R."/>
            <person name="Feng M."/>
            <person name="Zhu Y."/>
            <person name="Feng Y."/>
            <person name="Jiang X."/>
            <person name="Zhu D."/>
            <person name="Xiang H."/>
            <person name="Feng X."/>
            <person name="Li S."/>
            <person name="Wang J."/>
            <person name="Zhang G."/>
            <person name="Kronforst M.R."/>
            <person name="Wang W."/>
        </authorList>
    </citation>
    <scope>NUCLEOTIDE SEQUENCE [LARGE SCALE GENOMIC DNA]</scope>
    <source>
        <strain evidence="1">Ya'a_city_454_Pm</strain>
        <tissue evidence="1">Whole body</tissue>
    </source>
</reference>
<accession>A0A0N1IC75</accession>
<name>A0A0N1IC75_PAPMA</name>
<gene>
    <name evidence="1" type="ORF">RR48_05833</name>
</gene>
<keyword evidence="2" id="KW-1185">Reference proteome</keyword>
<dbReference type="EMBL" id="KQ461033">
    <property type="protein sequence ID" value="KPJ09970.1"/>
    <property type="molecule type" value="Genomic_DNA"/>
</dbReference>
<evidence type="ECO:0000313" key="1">
    <source>
        <dbReference type="EMBL" id="KPJ09970.1"/>
    </source>
</evidence>
<sequence>MSGLFDVDDILSDHEEWLKLDEEWGKPIDLDTEEDQAPYLKSMFSTLDLKKTTFDSSFLFKKVRRKIGRQLSKRSTNSYLDYKDFLNDLQNNASRESTKQFYFVNGQIMSAVSVEEICDKIDNYFKSIEKLTLTSTIRNKNEMPEVVKCSMSSGDFSFDDTVVGSNTDKCDSEDISRFIDQAFNDFNSSIASMEDVDDVTRESVTTLSIANFCIDNKLFLKVIETLKMSGLFDVDDILSDHEEWLKLDEEWGKPIDLDTEEDQAPYLKSMFSTLDLKKTTFDSSFLFKKVRRKIGRQLSKRSTNSYLDYKDFLNDLQNNASRESTKQFYFVNGQIMSAVSVEEICDKIDNYFKSIEKLTLTSTIRNKNEMPEVVKCSMSSGDFSFDDTVVGSNTDKCDSEDISRFIDQAFNDFNSSIASMEDVDDVTRESVTTLVRKFSSVLKSPSMNCCPRRQRQCCEKFRDLAEFWKKRTLEHN</sequence>
<dbReference type="InParanoid" id="A0A0N1IC75"/>
<organism evidence="1 2">
    <name type="scientific">Papilio machaon</name>
    <name type="common">Old World swallowtail butterfly</name>
    <dbReference type="NCBI Taxonomy" id="76193"/>
    <lineage>
        <taxon>Eukaryota</taxon>
        <taxon>Metazoa</taxon>
        <taxon>Ecdysozoa</taxon>
        <taxon>Arthropoda</taxon>
        <taxon>Hexapoda</taxon>
        <taxon>Insecta</taxon>
        <taxon>Pterygota</taxon>
        <taxon>Neoptera</taxon>
        <taxon>Endopterygota</taxon>
        <taxon>Lepidoptera</taxon>
        <taxon>Glossata</taxon>
        <taxon>Ditrysia</taxon>
        <taxon>Papilionoidea</taxon>
        <taxon>Papilionidae</taxon>
        <taxon>Papilioninae</taxon>
        <taxon>Papilio</taxon>
    </lineage>
</organism>
<dbReference type="Proteomes" id="UP000053240">
    <property type="component" value="Unassembled WGS sequence"/>
</dbReference>
<evidence type="ECO:0000313" key="2">
    <source>
        <dbReference type="Proteomes" id="UP000053240"/>
    </source>
</evidence>
<dbReference type="AlphaFoldDB" id="A0A0N1IC75"/>